<keyword evidence="1" id="KW-0413">Isomerase</keyword>
<dbReference type="Pfam" id="PF00378">
    <property type="entry name" value="ECH_1"/>
    <property type="match status" value="1"/>
</dbReference>
<dbReference type="GO" id="GO:0006635">
    <property type="term" value="P:fatty acid beta-oxidation"/>
    <property type="evidence" value="ECO:0007669"/>
    <property type="project" value="TreeGrafter"/>
</dbReference>
<dbReference type="Gene3D" id="3.90.226.10">
    <property type="entry name" value="2-enoyl-CoA Hydratase, Chain A, domain 1"/>
    <property type="match status" value="1"/>
</dbReference>
<proteinExistence type="predicted"/>
<reference evidence="1" key="1">
    <citation type="journal article" date="2015" name="Proc. Natl. Acad. Sci. U.S.A.">
        <title>Bacterial clade with the ribosomal RNA operon on a small plasmid rather than the chromosome.</title>
        <authorList>
            <person name="Anda M."/>
            <person name="Ohtsubo Y."/>
            <person name="Okubo T."/>
            <person name="Sugawara M."/>
            <person name="Nagata Y."/>
            <person name="Tsuda M."/>
            <person name="Minamisawa K."/>
            <person name="Mitsui H."/>
        </authorList>
    </citation>
    <scope>NUCLEOTIDE SEQUENCE</scope>
    <source>
        <strain evidence="1">JCM 14755</strain>
    </source>
</reference>
<accession>A0A0P0Z374</accession>
<evidence type="ECO:0000313" key="1">
    <source>
        <dbReference type="EMBL" id="BAT28541.1"/>
    </source>
</evidence>
<dbReference type="EMBL" id="LC066377">
    <property type="protein sequence ID" value="BAT28541.1"/>
    <property type="molecule type" value="Genomic_DNA"/>
</dbReference>
<dbReference type="PANTHER" id="PTHR11941">
    <property type="entry name" value="ENOYL-COA HYDRATASE-RELATED"/>
    <property type="match status" value="1"/>
</dbReference>
<dbReference type="CDD" id="cd06558">
    <property type="entry name" value="crotonase-like"/>
    <property type="match status" value="1"/>
</dbReference>
<dbReference type="OrthoDB" id="9795613at2"/>
<dbReference type="GO" id="GO:0016853">
    <property type="term" value="F:isomerase activity"/>
    <property type="evidence" value="ECO:0007669"/>
    <property type="project" value="UniProtKB-KW"/>
</dbReference>
<dbReference type="RefSeq" id="WP_062226001.1">
    <property type="nucleotide sequence ID" value="NZ_BBWR01000002.1"/>
</dbReference>
<organism evidence="1">
    <name type="scientific">Aureimonas frigidaquae</name>
    <dbReference type="NCBI Taxonomy" id="424757"/>
    <lineage>
        <taxon>Bacteria</taxon>
        <taxon>Pseudomonadati</taxon>
        <taxon>Pseudomonadota</taxon>
        <taxon>Alphaproteobacteria</taxon>
        <taxon>Hyphomicrobiales</taxon>
        <taxon>Aurantimonadaceae</taxon>
        <taxon>Aureimonas</taxon>
    </lineage>
</organism>
<sequence length="260" mass="27186">MSAPSVIVGRSGPVTEIRFDNPAAHNALTTDMWHEMRRACEAVAQDASTRVVVFRGTGGKAFVSGTDISGFSAFQSGADGVAYEAMIDACMEAVDRVPQTTIAVVEGWAVGGGLNIACACDFRIATTSARFGSPIGRTLGNCLSAATIARVGAAVGLSVARRMVLLGEIIEAEELAASGFLLRAVEPDALAQTLDAVAGRAAENAPLTSRAFKETARRITQGNLPDTSDLIERVYGSADFKRGVATFLGKTRTLPDWTGD</sequence>
<dbReference type="NCBIfam" id="NF004796">
    <property type="entry name" value="PRK06144.1"/>
    <property type="match status" value="1"/>
</dbReference>
<dbReference type="SUPFAM" id="SSF52096">
    <property type="entry name" value="ClpP/crotonase"/>
    <property type="match status" value="1"/>
</dbReference>
<dbReference type="AlphaFoldDB" id="A0A0P0Z374"/>
<dbReference type="PANTHER" id="PTHR11941:SF54">
    <property type="entry name" value="ENOYL-COA HYDRATASE, MITOCHONDRIAL"/>
    <property type="match status" value="1"/>
</dbReference>
<dbReference type="InterPro" id="IPR029045">
    <property type="entry name" value="ClpP/crotonase-like_dom_sf"/>
</dbReference>
<dbReference type="InterPro" id="IPR001753">
    <property type="entry name" value="Enoyl-CoA_hydra/iso"/>
</dbReference>
<name>A0A0P0Z374_9HYPH</name>
<protein>
    <submittedName>
        <fullName evidence="1">Enoyl-CoA hydratase/isomerase</fullName>
    </submittedName>
</protein>